<organism evidence="2 3">
    <name type="scientific">Brassica rapa subsp. trilocularis</name>
    <dbReference type="NCBI Taxonomy" id="1813537"/>
    <lineage>
        <taxon>Eukaryota</taxon>
        <taxon>Viridiplantae</taxon>
        <taxon>Streptophyta</taxon>
        <taxon>Embryophyta</taxon>
        <taxon>Tracheophyta</taxon>
        <taxon>Spermatophyta</taxon>
        <taxon>Magnoliopsida</taxon>
        <taxon>eudicotyledons</taxon>
        <taxon>Gunneridae</taxon>
        <taxon>Pentapetalae</taxon>
        <taxon>rosids</taxon>
        <taxon>malvids</taxon>
        <taxon>Brassicales</taxon>
        <taxon>Brassicaceae</taxon>
        <taxon>Brassiceae</taxon>
        <taxon>Brassica</taxon>
    </lineage>
</organism>
<evidence type="ECO:0000313" key="3">
    <source>
        <dbReference type="Proteomes" id="UP000823674"/>
    </source>
</evidence>
<sequence length="170" mass="18334">MVEGVILSDSELLDEDWEEGELREFLEEAEEVLPVTGLTEQSDTEIIANDPGAMEEPGAKATKKKGLKTGAFGGATKKRLVQNLLSSRKSKMSKAPVKNGEKGNREGKKAGRYLWACGHYGWFVLGVLVWIGCRRVIVSCSAVVDGCVMGVGVIIVALVYGDCVFHGAFV</sequence>
<evidence type="ECO:0000313" key="2">
    <source>
        <dbReference type="EMBL" id="KAG5375106.1"/>
    </source>
</evidence>
<reference evidence="2 3" key="1">
    <citation type="submission" date="2021-03" db="EMBL/GenBank/DDBJ databases">
        <authorList>
            <person name="King G.J."/>
            <person name="Bancroft I."/>
            <person name="Baten A."/>
            <person name="Bloomfield J."/>
            <person name="Borpatragohain P."/>
            <person name="He Z."/>
            <person name="Irish N."/>
            <person name="Irwin J."/>
            <person name="Liu K."/>
            <person name="Mauleon R.P."/>
            <person name="Moore J."/>
            <person name="Morris R."/>
            <person name="Ostergaard L."/>
            <person name="Wang B."/>
            <person name="Wells R."/>
        </authorList>
    </citation>
    <scope>NUCLEOTIDE SEQUENCE [LARGE SCALE GENOMIC DNA]</scope>
    <source>
        <strain evidence="2">R-o-18</strain>
        <tissue evidence="2">Leaf</tissue>
    </source>
</reference>
<name>A0ABQ7KM60_BRACM</name>
<dbReference type="Proteomes" id="UP000823674">
    <property type="component" value="Chromosome A10"/>
</dbReference>
<feature type="transmembrane region" description="Helical" evidence="1">
    <location>
        <begin position="136"/>
        <end position="160"/>
    </location>
</feature>
<feature type="non-terminal residue" evidence="2">
    <location>
        <position position="170"/>
    </location>
</feature>
<comment type="caution">
    <text evidence="2">The sequence shown here is derived from an EMBL/GenBank/DDBJ whole genome shotgun (WGS) entry which is preliminary data.</text>
</comment>
<gene>
    <name evidence="2" type="primary">A10p015590.1_BraROA</name>
    <name evidence="2" type="ORF">IGI04_039702</name>
</gene>
<dbReference type="EMBL" id="JADBGQ010000010">
    <property type="protein sequence ID" value="KAG5375106.1"/>
    <property type="molecule type" value="Genomic_DNA"/>
</dbReference>
<keyword evidence="1" id="KW-0472">Membrane</keyword>
<proteinExistence type="predicted"/>
<accession>A0ABQ7KM60</accession>
<evidence type="ECO:0000256" key="1">
    <source>
        <dbReference type="SAM" id="Phobius"/>
    </source>
</evidence>
<keyword evidence="3" id="KW-1185">Reference proteome</keyword>
<keyword evidence="1" id="KW-1133">Transmembrane helix</keyword>
<keyword evidence="1" id="KW-0812">Transmembrane</keyword>
<feature type="transmembrane region" description="Helical" evidence="1">
    <location>
        <begin position="113"/>
        <end position="130"/>
    </location>
</feature>
<protein>
    <submittedName>
        <fullName evidence="2">Uncharacterized protein</fullName>
    </submittedName>
</protein>